<feature type="transmembrane region" description="Helical" evidence="8">
    <location>
        <begin position="542"/>
        <end position="562"/>
    </location>
</feature>
<feature type="domain" description="DUF8201" evidence="9">
    <location>
        <begin position="79"/>
        <end position="517"/>
    </location>
</feature>
<feature type="transmembrane region" description="Helical" evidence="8">
    <location>
        <begin position="74"/>
        <end position="96"/>
    </location>
</feature>
<feature type="transmembrane region" description="Helical" evidence="8">
    <location>
        <begin position="490"/>
        <end position="507"/>
    </location>
</feature>
<sequence length="716" mass="80677">MYSEGKSAVVELEQPPERGARGPVIFGFVLLGLWGGVVLFRFFEEHPLSLPLVLRLLINFRIPFEFDLAKLLLAARHLALAILVLSTAVLAGRQLLKFMGIQPPAGSLDKWEIVQRLMLALGLGLGFLMYTALAFGVLGLLYAQAIWLLMLVILVAAFPDLRRLSNEIRELFKKDRSKPATFSLSGLAIAGLWIITISLLIIALAPSITHDAMVYHLNVPHNYATEHKIVPIPYNLFSNTVLNMEMLYALALLIDDFVLANLLHFGLGLAALATLYAWARPLFGAAVARAAVLILFFNPLVLNEVSIAYVDLGMMFYFLLMMAALWKWKTEGDNRWFFLFCMYSGIFAGIKYTSLHGLIAAGAAVLAAETVAAKRDFRRLSKRFFIFAGIVLAAVLPYLVKNYLISGNPVYPLMYGIFGGKWLTPLQVERMLAYVDSHGMGHDWKHLVLLPWNLTIWGKPGYEYFDAVITPLWLIFLPVLFVIRRTAPVVKWLLFVCTVYFASWLLSTHITRYLMPIFPLLSLLAAYVIVVLKEKGAAVSPLFGRISFAVIAAACGIVWFSFSFTYPLRVPAQFGPVVWGEQTGDEFLKETVPGYETFQYINKNLPLDARIAFFWDNRGFFCEREQIGDSVFEAPSMLELVSEAGTAEAFYQKLKSMGIGFVLFNEFYFTKFPPFALSAEDKSRLDEDCMVFREFLKGYCLPFYTSDGTILYEVHR</sequence>
<evidence type="ECO:0000256" key="3">
    <source>
        <dbReference type="ARBA" id="ARBA00022676"/>
    </source>
</evidence>
<keyword evidence="5 8" id="KW-0812">Transmembrane</keyword>
<dbReference type="Pfam" id="PF26626">
    <property type="entry name" value="DUF8201"/>
    <property type="match status" value="1"/>
</dbReference>
<feature type="transmembrane region" description="Helical" evidence="8">
    <location>
        <begin position="464"/>
        <end position="483"/>
    </location>
</feature>
<comment type="subcellular location">
    <subcellularLocation>
        <location evidence="1">Cell membrane</location>
        <topology evidence="1">Multi-pass membrane protein</topology>
    </subcellularLocation>
</comment>
<dbReference type="Proteomes" id="UP000265882">
    <property type="component" value="Unassembled WGS sequence"/>
</dbReference>
<dbReference type="EMBL" id="QZKU01000026">
    <property type="protein sequence ID" value="RJP25104.1"/>
    <property type="molecule type" value="Genomic_DNA"/>
</dbReference>
<feature type="transmembrane region" description="Helical" evidence="8">
    <location>
        <begin position="333"/>
        <end position="350"/>
    </location>
</feature>
<gene>
    <name evidence="10" type="ORF">C4520_03025</name>
</gene>
<feature type="transmembrane region" description="Helical" evidence="8">
    <location>
        <begin position="282"/>
        <end position="301"/>
    </location>
</feature>
<evidence type="ECO:0000256" key="5">
    <source>
        <dbReference type="ARBA" id="ARBA00022692"/>
    </source>
</evidence>
<protein>
    <recommendedName>
        <fullName evidence="9">DUF8201 domain-containing protein</fullName>
    </recommendedName>
</protein>
<evidence type="ECO:0000256" key="6">
    <source>
        <dbReference type="ARBA" id="ARBA00022989"/>
    </source>
</evidence>
<comment type="caution">
    <text evidence="10">The sequence shown here is derived from an EMBL/GenBank/DDBJ whole genome shotgun (WGS) entry which is preliminary data.</text>
</comment>
<keyword evidence="3" id="KW-0328">Glycosyltransferase</keyword>
<proteinExistence type="predicted"/>
<evidence type="ECO:0000256" key="2">
    <source>
        <dbReference type="ARBA" id="ARBA00022475"/>
    </source>
</evidence>
<organism evidence="10 11">
    <name type="scientific">Abyssobacteria bacterium (strain SURF_5)</name>
    <dbReference type="NCBI Taxonomy" id="2093360"/>
    <lineage>
        <taxon>Bacteria</taxon>
        <taxon>Pseudomonadati</taxon>
        <taxon>Candidatus Hydrogenedentota</taxon>
        <taxon>Candidatus Abyssobacteria</taxon>
    </lineage>
</organism>
<evidence type="ECO:0000256" key="8">
    <source>
        <dbReference type="SAM" id="Phobius"/>
    </source>
</evidence>
<feature type="transmembrane region" description="Helical" evidence="8">
    <location>
        <begin position="246"/>
        <end position="275"/>
    </location>
</feature>
<dbReference type="GO" id="GO:0009103">
    <property type="term" value="P:lipopolysaccharide biosynthetic process"/>
    <property type="evidence" value="ECO:0007669"/>
    <property type="project" value="UniProtKB-ARBA"/>
</dbReference>
<dbReference type="AlphaFoldDB" id="A0A3A4PAW7"/>
<keyword evidence="6 8" id="KW-1133">Transmembrane helix</keyword>
<feature type="transmembrane region" description="Helical" evidence="8">
    <location>
        <begin position="307"/>
        <end position="326"/>
    </location>
</feature>
<keyword evidence="2" id="KW-1003">Cell membrane</keyword>
<dbReference type="InterPro" id="IPR050297">
    <property type="entry name" value="LipidA_mod_glycosyltrf_83"/>
</dbReference>
<dbReference type="GO" id="GO:0016763">
    <property type="term" value="F:pentosyltransferase activity"/>
    <property type="evidence" value="ECO:0007669"/>
    <property type="project" value="TreeGrafter"/>
</dbReference>
<feature type="transmembrane region" description="Helical" evidence="8">
    <location>
        <begin position="513"/>
        <end position="530"/>
    </location>
</feature>
<dbReference type="PANTHER" id="PTHR33908:SF11">
    <property type="entry name" value="MEMBRANE PROTEIN"/>
    <property type="match status" value="1"/>
</dbReference>
<feature type="transmembrane region" description="Helical" evidence="8">
    <location>
        <begin position="182"/>
        <end position="205"/>
    </location>
</feature>
<name>A0A3A4PAW7_ABYX5</name>
<keyword evidence="4" id="KW-0808">Transferase</keyword>
<feature type="transmembrane region" description="Helical" evidence="8">
    <location>
        <begin position="384"/>
        <end position="405"/>
    </location>
</feature>
<dbReference type="GO" id="GO:0005886">
    <property type="term" value="C:plasma membrane"/>
    <property type="evidence" value="ECO:0007669"/>
    <property type="project" value="UniProtKB-SubCell"/>
</dbReference>
<evidence type="ECO:0000256" key="4">
    <source>
        <dbReference type="ARBA" id="ARBA00022679"/>
    </source>
</evidence>
<feature type="transmembrane region" description="Helical" evidence="8">
    <location>
        <begin position="117"/>
        <end position="135"/>
    </location>
</feature>
<dbReference type="PANTHER" id="PTHR33908">
    <property type="entry name" value="MANNOSYLTRANSFERASE YKCB-RELATED"/>
    <property type="match status" value="1"/>
</dbReference>
<evidence type="ECO:0000256" key="1">
    <source>
        <dbReference type="ARBA" id="ARBA00004651"/>
    </source>
</evidence>
<evidence type="ECO:0000313" key="10">
    <source>
        <dbReference type="EMBL" id="RJP25104.1"/>
    </source>
</evidence>
<dbReference type="InterPro" id="IPR058514">
    <property type="entry name" value="DUF8201"/>
</dbReference>
<evidence type="ECO:0000313" key="11">
    <source>
        <dbReference type="Proteomes" id="UP000265882"/>
    </source>
</evidence>
<evidence type="ECO:0000259" key="9">
    <source>
        <dbReference type="Pfam" id="PF26626"/>
    </source>
</evidence>
<keyword evidence="7 8" id="KW-0472">Membrane</keyword>
<accession>A0A3A4PAW7</accession>
<feature type="transmembrane region" description="Helical" evidence="8">
    <location>
        <begin position="24"/>
        <end position="43"/>
    </location>
</feature>
<evidence type="ECO:0000256" key="7">
    <source>
        <dbReference type="ARBA" id="ARBA00023136"/>
    </source>
</evidence>
<feature type="transmembrane region" description="Helical" evidence="8">
    <location>
        <begin position="141"/>
        <end position="161"/>
    </location>
</feature>
<reference evidence="10 11" key="1">
    <citation type="journal article" date="2017" name="ISME J.">
        <title>Energy and carbon metabolisms in a deep terrestrial subsurface fluid microbial community.</title>
        <authorList>
            <person name="Momper L."/>
            <person name="Jungbluth S.P."/>
            <person name="Lee M.D."/>
            <person name="Amend J.P."/>
        </authorList>
    </citation>
    <scope>NUCLEOTIDE SEQUENCE [LARGE SCALE GENOMIC DNA]</scope>
    <source>
        <strain evidence="10">SURF_5</strain>
    </source>
</reference>